<protein>
    <recommendedName>
        <fullName evidence="1">D-alanine--D-alanine ligase N-terminal domain-containing protein</fullName>
    </recommendedName>
</protein>
<dbReference type="Pfam" id="PF01820">
    <property type="entry name" value="Dala_Dala_lig_N"/>
    <property type="match status" value="1"/>
</dbReference>
<dbReference type="SUPFAM" id="SSF52440">
    <property type="entry name" value="PreATP-grasp domain"/>
    <property type="match status" value="1"/>
</dbReference>
<dbReference type="PANTHER" id="PTHR23132">
    <property type="entry name" value="D-ALANINE--D-ALANINE LIGASE"/>
    <property type="match status" value="1"/>
</dbReference>
<accession>A0A9X1TJD8</accession>
<evidence type="ECO:0000313" key="3">
    <source>
        <dbReference type="Proteomes" id="UP001139384"/>
    </source>
</evidence>
<dbReference type="GO" id="GO:0008716">
    <property type="term" value="F:D-alanine-D-alanine ligase activity"/>
    <property type="evidence" value="ECO:0007669"/>
    <property type="project" value="TreeGrafter"/>
</dbReference>
<dbReference type="InterPro" id="IPR016185">
    <property type="entry name" value="PreATP-grasp_dom_sf"/>
</dbReference>
<evidence type="ECO:0000313" key="2">
    <source>
        <dbReference type="EMBL" id="MCF1593262.1"/>
    </source>
</evidence>
<dbReference type="RefSeq" id="WP_234761583.1">
    <property type="nucleotide sequence ID" value="NZ_JAKEIP010000014.1"/>
</dbReference>
<keyword evidence="3" id="KW-1185">Reference proteome</keyword>
<dbReference type="AlphaFoldDB" id="A0A9X1TJD8"/>
<dbReference type="PROSITE" id="PS00843">
    <property type="entry name" value="DALA_DALA_LIGASE_1"/>
    <property type="match status" value="1"/>
</dbReference>
<dbReference type="PANTHER" id="PTHR23132:SF23">
    <property type="entry name" value="D-ALANINE--D-ALANINE LIGASE B"/>
    <property type="match status" value="1"/>
</dbReference>
<feature type="domain" description="D-alanine--D-alanine ligase N-terminal" evidence="1">
    <location>
        <begin position="89"/>
        <end position="125"/>
    </location>
</feature>
<evidence type="ECO:0000259" key="1">
    <source>
        <dbReference type="Pfam" id="PF01820"/>
    </source>
</evidence>
<comment type="caution">
    <text evidence="2">The sequence shown here is derived from an EMBL/GenBank/DDBJ whole genome shotgun (WGS) entry which is preliminary data.</text>
</comment>
<gene>
    <name evidence="2" type="ORF">L0P92_06700</name>
</gene>
<dbReference type="InterPro" id="IPR011127">
    <property type="entry name" value="Dala_Dala_lig_N"/>
</dbReference>
<dbReference type="Gene3D" id="3.30.470.20">
    <property type="entry name" value="ATP-grasp fold, B domain"/>
    <property type="match status" value="1"/>
</dbReference>
<dbReference type="Gene3D" id="3.40.50.20">
    <property type="match status" value="1"/>
</dbReference>
<organism evidence="2 3">
    <name type="scientific">Streptomyces muensis</name>
    <dbReference type="NCBI Taxonomy" id="1077944"/>
    <lineage>
        <taxon>Bacteria</taxon>
        <taxon>Bacillati</taxon>
        <taxon>Actinomycetota</taxon>
        <taxon>Actinomycetes</taxon>
        <taxon>Kitasatosporales</taxon>
        <taxon>Streptomycetaceae</taxon>
        <taxon>Streptomyces</taxon>
    </lineage>
</organism>
<reference evidence="2" key="1">
    <citation type="submission" date="2022-01" db="EMBL/GenBank/DDBJ databases">
        <title>Draft Genome Sequences of Seven Type Strains of the Genus Streptomyces.</title>
        <authorList>
            <person name="Aziz S."/>
            <person name="Coretto E."/>
            <person name="Chronakova A."/>
            <person name="Sproer C."/>
            <person name="Huber K."/>
            <person name="Nouioui I."/>
            <person name="Gross H."/>
        </authorList>
    </citation>
    <scope>NUCLEOTIDE SEQUENCE</scope>
    <source>
        <strain evidence="2">DSM 103493</strain>
    </source>
</reference>
<proteinExistence type="predicted"/>
<name>A0A9X1TJD8_STRM4</name>
<dbReference type="InterPro" id="IPR000291">
    <property type="entry name" value="D-Ala_lig_Van_CS"/>
</dbReference>
<sequence>MSVRDDQIVRELSHYLHEHPADTMALLPVYDAARDHSQRRACTHGRRCPVVVTGAVVLDERHRVLCLRHEGGYALAEAEPEDADDSLFMELVEYDVVLSNLHGPHGEDGRLQGLLDYLRVPYCGSGVGASAVAADKILCKRLMLTLGVPAPGWHRLVRWSGTGTP</sequence>
<dbReference type="EMBL" id="JAKEIP010000014">
    <property type="protein sequence ID" value="MCF1593262.1"/>
    <property type="molecule type" value="Genomic_DNA"/>
</dbReference>
<dbReference type="Proteomes" id="UP001139384">
    <property type="component" value="Unassembled WGS sequence"/>
</dbReference>